<evidence type="ECO:0000256" key="1">
    <source>
        <dbReference type="SAM" id="MobiDB-lite"/>
    </source>
</evidence>
<gene>
    <name evidence="2" type="ORF">BECKLPF1236B_GA0070989_102918</name>
</gene>
<feature type="compositionally biased region" description="Low complexity" evidence="1">
    <location>
        <begin position="52"/>
        <end position="63"/>
    </location>
</feature>
<feature type="compositionally biased region" description="Basic and acidic residues" evidence="1">
    <location>
        <begin position="29"/>
        <end position="39"/>
    </location>
</feature>
<name>A0A450W4W9_9GAMM</name>
<sequence length="75" mass="7797">MSGIIRSIFGGPKMPTPSPAPTADEINDEAEKRAKEKKEKLAKRRGAGMGGTLLTTGSGITGAPNKKTKQLMGEG</sequence>
<accession>A0A450W4W9</accession>
<dbReference type="EMBL" id="CAADFK010000029">
    <property type="protein sequence ID" value="VFK12058.1"/>
    <property type="molecule type" value="Genomic_DNA"/>
</dbReference>
<reference evidence="2" key="1">
    <citation type="submission" date="2019-02" db="EMBL/GenBank/DDBJ databases">
        <authorList>
            <person name="Gruber-Vodicka R. H."/>
            <person name="Seah K. B. B."/>
        </authorList>
    </citation>
    <scope>NUCLEOTIDE SEQUENCE</scope>
    <source>
        <strain evidence="2">BECK_S313</strain>
    </source>
</reference>
<evidence type="ECO:0000313" key="2">
    <source>
        <dbReference type="EMBL" id="VFK12058.1"/>
    </source>
</evidence>
<organism evidence="2">
    <name type="scientific">Candidatus Kentrum sp. LPFa</name>
    <dbReference type="NCBI Taxonomy" id="2126335"/>
    <lineage>
        <taxon>Bacteria</taxon>
        <taxon>Pseudomonadati</taxon>
        <taxon>Pseudomonadota</taxon>
        <taxon>Gammaproteobacteria</taxon>
        <taxon>Candidatus Kentrum</taxon>
    </lineage>
</organism>
<proteinExistence type="predicted"/>
<dbReference type="AlphaFoldDB" id="A0A450W4W9"/>
<feature type="region of interest" description="Disordered" evidence="1">
    <location>
        <begin position="1"/>
        <end position="75"/>
    </location>
</feature>
<protein>
    <submittedName>
        <fullName evidence="2">Uncharacterized protein</fullName>
    </submittedName>
</protein>